<keyword evidence="4" id="KW-1185">Reference proteome</keyword>
<dbReference type="Proteomes" id="UP000688137">
    <property type="component" value="Unassembled WGS sequence"/>
</dbReference>
<dbReference type="OMA" id="FGYRINQ"/>
<feature type="compositionally biased region" description="Polar residues" evidence="2">
    <location>
        <begin position="256"/>
        <end position="271"/>
    </location>
</feature>
<dbReference type="EMBL" id="CAJJDM010000007">
    <property type="protein sequence ID" value="CAD8046483.1"/>
    <property type="molecule type" value="Genomic_DNA"/>
</dbReference>
<comment type="caution">
    <text evidence="3">The sequence shown here is derived from an EMBL/GenBank/DDBJ whole genome shotgun (WGS) entry which is preliminary data.</text>
</comment>
<organism evidence="3 4">
    <name type="scientific">Paramecium primaurelia</name>
    <dbReference type="NCBI Taxonomy" id="5886"/>
    <lineage>
        <taxon>Eukaryota</taxon>
        <taxon>Sar</taxon>
        <taxon>Alveolata</taxon>
        <taxon>Ciliophora</taxon>
        <taxon>Intramacronucleata</taxon>
        <taxon>Oligohymenophorea</taxon>
        <taxon>Peniculida</taxon>
        <taxon>Parameciidae</taxon>
        <taxon>Paramecium</taxon>
    </lineage>
</organism>
<protein>
    <submittedName>
        <fullName evidence="3">Uncharacterized protein</fullName>
    </submittedName>
</protein>
<sequence>MGGASSVSNNNLSKLITFYNIDLPSSQSQQSMRITEQTTINHIITYIKEKQGVQNLTLYYDQFRIDDNSFLLYECLDILPTRVFGYRINQQEQINKQNTQVVQNDKKQNQINNQPSQSQTVSNQKNIQNQSAIHPTSEINQQIKTSQKNNSNNEQKYNSVIVVKSQKNPDVEKPIENSKSYQGDNLIQEQNQILNYLLKQAICKYQKIKVDYDKIQQDYIQLKQNYDRLQQDNNYLKQCQEIQEKKYELKQKPDKMQQQNNQIKSQILQSDSNDKNTEIQQKSSITKYENVNLNTQIDISKQSNFQEPSQNEIQQNQSINNNQRKLKNQCGHFLDEQRVCDIIKDAFVSKNIAKCDQCGSKLSGSILNQMDSIGKAYKESQFNVEINQLMINLKSQKKYLIKQCSSNLCQFYCIFDEKYNKSQNYYCPQCLNSGTMKIN</sequence>
<evidence type="ECO:0000256" key="1">
    <source>
        <dbReference type="SAM" id="Coils"/>
    </source>
</evidence>
<evidence type="ECO:0000256" key="2">
    <source>
        <dbReference type="SAM" id="MobiDB-lite"/>
    </source>
</evidence>
<accession>A0A8S1JV47</accession>
<feature type="region of interest" description="Disordered" evidence="2">
    <location>
        <begin position="250"/>
        <end position="283"/>
    </location>
</feature>
<evidence type="ECO:0000313" key="4">
    <source>
        <dbReference type="Proteomes" id="UP000688137"/>
    </source>
</evidence>
<reference evidence="3" key="1">
    <citation type="submission" date="2021-01" db="EMBL/GenBank/DDBJ databases">
        <authorList>
            <consortium name="Genoscope - CEA"/>
            <person name="William W."/>
        </authorList>
    </citation>
    <scope>NUCLEOTIDE SEQUENCE</scope>
</reference>
<feature type="compositionally biased region" description="Polar residues" evidence="2">
    <location>
        <begin position="120"/>
        <end position="155"/>
    </location>
</feature>
<keyword evidence="1" id="KW-0175">Coiled coil</keyword>
<evidence type="ECO:0000313" key="3">
    <source>
        <dbReference type="EMBL" id="CAD8046483.1"/>
    </source>
</evidence>
<feature type="coiled-coil region" evidence="1">
    <location>
        <begin position="205"/>
        <end position="232"/>
    </location>
</feature>
<dbReference type="AlphaFoldDB" id="A0A8S1JV47"/>
<feature type="compositionally biased region" description="Low complexity" evidence="2">
    <location>
        <begin position="98"/>
        <end position="119"/>
    </location>
</feature>
<feature type="region of interest" description="Disordered" evidence="2">
    <location>
        <begin position="98"/>
        <end position="155"/>
    </location>
</feature>
<name>A0A8S1JV47_PARPR</name>
<proteinExistence type="predicted"/>
<gene>
    <name evidence="3" type="ORF">PPRIM_AZ9-3.1.T0100378</name>
</gene>